<sequence>MKVIIVGAGIGGLTAALMLHKRGIRAEVYEHSSEVREVGVGINTLPHAIRELAEVGLLPALDKVGIRTRELVYYNRLGQEVWREPRGIDAGHPVPQFSIHRGKLQKVIHDAVIERLGPDAVKTGLSLSGFMQDEGGVTAHFTDAVKGDAGTTVRGDILVCADGIHSAGRRHFYPDEGAPCWNGVLMWRGATEWTSWDDGRTMAIGGGMGAKFVLYPIAELDNGKQLMNWVVNVKMADGKTSPPPKESWSRPALRSLVLPYAKRFTIPDFGVAALVEATPQAFEYPMCDRDPLPRWTFGRVTLLGDAAHPMYPVGSNGASQAILDARSLADALHRAEHPCQALWEYERDRLPTTAEVVRLNRKGGPERVIDEVEKLAPGGFDQVDSVLSRAERQAIVSGYAGKAGFAAQSGGQTERRAANA</sequence>
<feature type="domain" description="FAD-binding" evidence="3">
    <location>
        <begin position="2"/>
        <end position="170"/>
    </location>
</feature>
<gene>
    <name evidence="4" type="ORF">LCGC14_0084810</name>
</gene>
<dbReference type="InterPro" id="IPR002938">
    <property type="entry name" value="FAD-bd"/>
</dbReference>
<evidence type="ECO:0000313" key="4">
    <source>
        <dbReference type="EMBL" id="KKO04653.1"/>
    </source>
</evidence>
<dbReference type="GO" id="GO:0004497">
    <property type="term" value="F:monooxygenase activity"/>
    <property type="evidence" value="ECO:0007669"/>
    <property type="project" value="UniProtKB-KW"/>
</dbReference>
<dbReference type="SUPFAM" id="SSF51905">
    <property type="entry name" value="FAD/NAD(P)-binding domain"/>
    <property type="match status" value="1"/>
</dbReference>
<dbReference type="PRINTS" id="PR00420">
    <property type="entry name" value="RNGMNOXGNASE"/>
</dbReference>
<evidence type="ECO:0000256" key="2">
    <source>
        <dbReference type="ARBA" id="ARBA00023033"/>
    </source>
</evidence>
<dbReference type="InterPro" id="IPR050493">
    <property type="entry name" value="FAD-dep_Monooxygenase_BioMet"/>
</dbReference>
<evidence type="ECO:0000259" key="3">
    <source>
        <dbReference type="Pfam" id="PF01494"/>
    </source>
</evidence>
<reference evidence="4" key="1">
    <citation type="journal article" date="2015" name="Nature">
        <title>Complex archaea that bridge the gap between prokaryotes and eukaryotes.</title>
        <authorList>
            <person name="Spang A."/>
            <person name="Saw J.H."/>
            <person name="Jorgensen S.L."/>
            <person name="Zaremba-Niedzwiedzka K."/>
            <person name="Martijn J."/>
            <person name="Lind A.E."/>
            <person name="van Eijk R."/>
            <person name="Schleper C."/>
            <person name="Guy L."/>
            <person name="Ettema T.J."/>
        </authorList>
    </citation>
    <scope>NUCLEOTIDE SEQUENCE</scope>
</reference>
<protein>
    <recommendedName>
        <fullName evidence="3">FAD-binding domain-containing protein</fullName>
    </recommendedName>
</protein>
<dbReference type="GO" id="GO:0071949">
    <property type="term" value="F:FAD binding"/>
    <property type="evidence" value="ECO:0007669"/>
    <property type="project" value="InterPro"/>
</dbReference>
<dbReference type="InterPro" id="IPR036188">
    <property type="entry name" value="FAD/NAD-bd_sf"/>
</dbReference>
<dbReference type="EMBL" id="LAZR01000022">
    <property type="protein sequence ID" value="KKO04653.1"/>
    <property type="molecule type" value="Genomic_DNA"/>
</dbReference>
<dbReference type="Pfam" id="PF01494">
    <property type="entry name" value="FAD_binding_3"/>
    <property type="match status" value="2"/>
</dbReference>
<organism evidence="4">
    <name type="scientific">marine sediment metagenome</name>
    <dbReference type="NCBI Taxonomy" id="412755"/>
    <lineage>
        <taxon>unclassified sequences</taxon>
        <taxon>metagenomes</taxon>
        <taxon>ecological metagenomes</taxon>
    </lineage>
</organism>
<keyword evidence="1" id="KW-0560">Oxidoreductase</keyword>
<feature type="domain" description="FAD-binding" evidence="3">
    <location>
        <begin position="294"/>
        <end position="358"/>
    </location>
</feature>
<dbReference type="NCBIfam" id="NF005720">
    <property type="entry name" value="PRK07538.1"/>
    <property type="match status" value="1"/>
</dbReference>
<dbReference type="Gene3D" id="3.50.50.60">
    <property type="entry name" value="FAD/NAD(P)-binding domain"/>
    <property type="match status" value="1"/>
</dbReference>
<proteinExistence type="predicted"/>
<dbReference type="PANTHER" id="PTHR13789:SF268">
    <property type="entry name" value="5-METHYLPHENAZINE-1-CARBOXYLATE 1-MONOOXYGENASE"/>
    <property type="match status" value="1"/>
</dbReference>
<dbReference type="PANTHER" id="PTHR13789">
    <property type="entry name" value="MONOOXYGENASE"/>
    <property type="match status" value="1"/>
</dbReference>
<accession>A0A0F9VXB5</accession>
<dbReference type="AlphaFoldDB" id="A0A0F9VXB5"/>
<evidence type="ECO:0000256" key="1">
    <source>
        <dbReference type="ARBA" id="ARBA00023002"/>
    </source>
</evidence>
<name>A0A0F9VXB5_9ZZZZ</name>
<comment type="caution">
    <text evidence="4">The sequence shown here is derived from an EMBL/GenBank/DDBJ whole genome shotgun (WGS) entry which is preliminary data.</text>
</comment>
<keyword evidence="2" id="KW-0503">Monooxygenase</keyword>
<dbReference type="Gene3D" id="3.30.9.30">
    <property type="match status" value="1"/>
</dbReference>
<dbReference type="SUPFAM" id="SSF54373">
    <property type="entry name" value="FAD-linked reductases, C-terminal domain"/>
    <property type="match status" value="1"/>
</dbReference>